<proteinExistence type="predicted"/>
<name>A0ABW2W5H4_9ACTN</name>
<protein>
    <recommendedName>
        <fullName evidence="5">Lipoprotein</fullName>
    </recommendedName>
</protein>
<evidence type="ECO:0000313" key="3">
    <source>
        <dbReference type="EMBL" id="MFD0313585.1"/>
    </source>
</evidence>
<comment type="caution">
    <text evidence="3">The sequence shown here is derived from an EMBL/GenBank/DDBJ whole genome shotgun (WGS) entry which is preliminary data.</text>
</comment>
<keyword evidence="4" id="KW-1185">Reference proteome</keyword>
<dbReference type="PROSITE" id="PS51257">
    <property type="entry name" value="PROKAR_LIPOPROTEIN"/>
    <property type="match status" value="1"/>
</dbReference>
<evidence type="ECO:0000256" key="2">
    <source>
        <dbReference type="SAM" id="SignalP"/>
    </source>
</evidence>
<organism evidence="3 4">
    <name type="scientific">Streptomyces flavalbus</name>
    <dbReference type="NCBI Taxonomy" id="2665155"/>
    <lineage>
        <taxon>Bacteria</taxon>
        <taxon>Bacillati</taxon>
        <taxon>Actinomycetota</taxon>
        <taxon>Actinomycetes</taxon>
        <taxon>Kitasatosporales</taxon>
        <taxon>Streptomycetaceae</taxon>
        <taxon>Streptomyces</taxon>
    </lineage>
</organism>
<feature type="compositionally biased region" description="Low complexity" evidence="1">
    <location>
        <begin position="115"/>
        <end position="125"/>
    </location>
</feature>
<accession>A0ABW2W5H4</accession>
<reference evidence="4" key="1">
    <citation type="journal article" date="2019" name="Int. J. Syst. Evol. Microbiol.">
        <title>The Global Catalogue of Microorganisms (GCM) 10K type strain sequencing project: providing services to taxonomists for standard genome sequencing and annotation.</title>
        <authorList>
            <consortium name="The Broad Institute Genomics Platform"/>
            <consortium name="The Broad Institute Genome Sequencing Center for Infectious Disease"/>
            <person name="Wu L."/>
            <person name="Ma J."/>
        </authorList>
    </citation>
    <scope>NUCLEOTIDE SEQUENCE [LARGE SCALE GENOMIC DNA]</scope>
    <source>
        <strain evidence="4">CGMCC 4.7400</strain>
    </source>
</reference>
<feature type="chain" id="PRO_5045771983" description="Lipoprotein" evidence="2">
    <location>
        <begin position="21"/>
        <end position="174"/>
    </location>
</feature>
<sequence>MHRTTTTAALLVTVAVSALSGCTTVPRPPVPGPPAPPSTAPAQRPDRETEPQIVQAPAREALELIAPAPRPATPGTPAPRQSPPAHSSQAHPDARPEAPRRSPEHRRTDPPRPATSPARPAGPARPAAPAPPEIPDVSRTVREQTDVCALGTRYGGWRPDSPESRTCEKVYGRR</sequence>
<dbReference type="Proteomes" id="UP001597023">
    <property type="component" value="Unassembled WGS sequence"/>
</dbReference>
<keyword evidence="2" id="KW-0732">Signal</keyword>
<dbReference type="RefSeq" id="WP_381605123.1">
    <property type="nucleotide sequence ID" value="NZ_JBHTEB010000001.1"/>
</dbReference>
<dbReference type="EMBL" id="JBHTEB010000001">
    <property type="protein sequence ID" value="MFD0313585.1"/>
    <property type="molecule type" value="Genomic_DNA"/>
</dbReference>
<feature type="compositionally biased region" description="Basic and acidic residues" evidence="1">
    <location>
        <begin position="160"/>
        <end position="174"/>
    </location>
</feature>
<feature type="region of interest" description="Disordered" evidence="1">
    <location>
        <begin position="22"/>
        <end position="174"/>
    </location>
</feature>
<dbReference type="PRINTS" id="PR01217">
    <property type="entry name" value="PRICHEXTENSN"/>
</dbReference>
<feature type="compositionally biased region" description="Pro residues" evidence="1">
    <location>
        <begin position="26"/>
        <end position="39"/>
    </location>
</feature>
<feature type="signal peptide" evidence="2">
    <location>
        <begin position="1"/>
        <end position="20"/>
    </location>
</feature>
<gene>
    <name evidence="3" type="ORF">ACFQZ6_04905</name>
</gene>
<evidence type="ECO:0000313" key="4">
    <source>
        <dbReference type="Proteomes" id="UP001597023"/>
    </source>
</evidence>
<evidence type="ECO:0008006" key="5">
    <source>
        <dbReference type="Google" id="ProtNLM"/>
    </source>
</evidence>
<feature type="compositionally biased region" description="Pro residues" evidence="1">
    <location>
        <begin position="68"/>
        <end position="82"/>
    </location>
</feature>
<feature type="compositionally biased region" description="Basic and acidic residues" evidence="1">
    <location>
        <begin position="92"/>
        <end position="110"/>
    </location>
</feature>
<evidence type="ECO:0000256" key="1">
    <source>
        <dbReference type="SAM" id="MobiDB-lite"/>
    </source>
</evidence>